<accession>A0A5S5CT24</accession>
<feature type="region of interest" description="Disordered" evidence="1">
    <location>
        <begin position="1"/>
        <end position="25"/>
    </location>
</feature>
<proteinExistence type="predicted"/>
<gene>
    <name evidence="2" type="ORF">BD833_108158</name>
</gene>
<evidence type="ECO:0000313" key="3">
    <source>
        <dbReference type="Proteomes" id="UP000322499"/>
    </source>
</evidence>
<dbReference type="Proteomes" id="UP000322499">
    <property type="component" value="Unassembled WGS sequence"/>
</dbReference>
<evidence type="ECO:0000256" key="1">
    <source>
        <dbReference type="SAM" id="MobiDB-lite"/>
    </source>
</evidence>
<comment type="caution">
    <text evidence="2">The sequence shown here is derived from an EMBL/GenBank/DDBJ whole genome shotgun (WGS) entry which is preliminary data.</text>
</comment>
<reference evidence="2 3" key="1">
    <citation type="submission" date="2019-07" db="EMBL/GenBank/DDBJ databases">
        <title>Genomic Encyclopedia of Archaeal and Bacterial Type Strains, Phase II (KMG-II): from individual species to whole genera.</title>
        <authorList>
            <person name="Goeker M."/>
        </authorList>
    </citation>
    <scope>NUCLEOTIDE SEQUENCE [LARGE SCALE GENOMIC DNA]</scope>
    <source>
        <strain evidence="2 3">DSM 46842</strain>
    </source>
</reference>
<keyword evidence="3" id="KW-1185">Reference proteome</keyword>
<dbReference type="AlphaFoldDB" id="A0A5S5CT24"/>
<feature type="compositionally biased region" description="Basic and acidic residues" evidence="1">
    <location>
        <begin position="1"/>
        <end position="24"/>
    </location>
</feature>
<name>A0A5S5CT24_9ACTN</name>
<sequence>MVDGMREAEWEWEARDGESEREAGDGEYEGEEFLGGLIQGIGSALGLGEGEGEADGEYEWEAGDGEYEWESGDGEYEWESGDGEYEWESGDGEYEGEEFLPALLPLAKMALPLLGGLFRKKKRRRPAREFEDEFEYEGEFEDEFEYEGEGEDEQFLGGLIQGIGSALGLGEGEQPAQGVPATAEVMAAMAADTPSAAEADALVGAATVMVLTPRERRVLEQLIPQLVQATTVLSRLMRRRRVTRPAIRVIPTVVKATARPLVAAAVRGHPPTTSVAGRVLTQQTRTVLTRPAVTRAVMKRNAAAVRKVAGRRTPPGIVRPRRPQPVR</sequence>
<evidence type="ECO:0000313" key="2">
    <source>
        <dbReference type="EMBL" id="TYP86873.1"/>
    </source>
</evidence>
<protein>
    <submittedName>
        <fullName evidence="2">Uncharacterized protein</fullName>
    </submittedName>
</protein>
<organism evidence="2 3">
    <name type="scientific">Blastococcus xanthinilyticus</name>
    <dbReference type="NCBI Taxonomy" id="1564164"/>
    <lineage>
        <taxon>Bacteria</taxon>
        <taxon>Bacillati</taxon>
        <taxon>Actinomycetota</taxon>
        <taxon>Actinomycetes</taxon>
        <taxon>Geodermatophilales</taxon>
        <taxon>Geodermatophilaceae</taxon>
        <taxon>Blastococcus</taxon>
    </lineage>
</organism>
<dbReference type="EMBL" id="VNHW01000008">
    <property type="protein sequence ID" value="TYP86873.1"/>
    <property type="molecule type" value="Genomic_DNA"/>
</dbReference>